<dbReference type="EMBL" id="NIBG01000001">
    <property type="protein sequence ID" value="PAB61389.1"/>
    <property type="molecule type" value="Genomic_DNA"/>
</dbReference>
<dbReference type="SUPFAM" id="SSF75138">
    <property type="entry name" value="HprK N-terminal domain-like"/>
    <property type="match status" value="1"/>
</dbReference>
<dbReference type="OrthoDB" id="9800356at2"/>
<protein>
    <submittedName>
        <fullName evidence="1">AraC family transcriptional regulator</fullName>
    </submittedName>
</protein>
<sequence length="112" mass="12558">MVKVKELTKEGVFKLITNEDTANKIIEGVYCCDLLSWVMSNGKVNNAWITVQTHVNIIAVASLLELSCIIVPENIEVEEETIEKANEENISILSTSLPAYEIFKILYELGIK</sequence>
<dbReference type="AlphaFoldDB" id="A0A267MP70"/>
<gene>
    <name evidence="1" type="ORF">CCE28_02875</name>
</gene>
<dbReference type="RefSeq" id="WP_095130757.1">
    <property type="nucleotide sequence ID" value="NZ_NIBG01000001.1"/>
</dbReference>
<dbReference type="InterPro" id="IPR028979">
    <property type="entry name" value="Ser_kin/Pase_Hpr-like_N_sf"/>
</dbReference>
<dbReference type="Gene3D" id="3.40.1390.20">
    <property type="entry name" value="HprK N-terminal domain-like"/>
    <property type="match status" value="1"/>
</dbReference>
<dbReference type="Proteomes" id="UP000216024">
    <property type="component" value="Unassembled WGS sequence"/>
</dbReference>
<accession>A0A267MP70</accession>
<reference evidence="1 2" key="1">
    <citation type="submission" date="2017-06" db="EMBL/GenBank/DDBJ databases">
        <title>Draft genome sequence of anaerobic fermentative bacterium Anaeromicrobium sediminis DY2726D isolated from West Pacific Ocean sediments.</title>
        <authorList>
            <person name="Zeng X."/>
        </authorList>
    </citation>
    <scope>NUCLEOTIDE SEQUENCE [LARGE SCALE GENOMIC DNA]</scope>
    <source>
        <strain evidence="1 2">DY2726D</strain>
    </source>
</reference>
<comment type="caution">
    <text evidence="1">The sequence shown here is derived from an EMBL/GenBank/DDBJ whole genome shotgun (WGS) entry which is preliminary data.</text>
</comment>
<evidence type="ECO:0000313" key="1">
    <source>
        <dbReference type="EMBL" id="PAB61389.1"/>
    </source>
</evidence>
<proteinExistence type="predicted"/>
<name>A0A267MP70_9FIRM</name>
<organism evidence="1 2">
    <name type="scientific">Anaeromicrobium sediminis</name>
    <dbReference type="NCBI Taxonomy" id="1478221"/>
    <lineage>
        <taxon>Bacteria</taxon>
        <taxon>Bacillati</taxon>
        <taxon>Bacillota</taxon>
        <taxon>Clostridia</taxon>
        <taxon>Peptostreptococcales</taxon>
        <taxon>Thermotaleaceae</taxon>
        <taxon>Anaeromicrobium</taxon>
    </lineage>
</organism>
<keyword evidence="2" id="KW-1185">Reference proteome</keyword>
<evidence type="ECO:0000313" key="2">
    <source>
        <dbReference type="Proteomes" id="UP000216024"/>
    </source>
</evidence>